<dbReference type="AlphaFoldDB" id="A0A1Y2AGF5"/>
<sequence>MTRKPGKHGGKRVHKKRSPNQSKEPMFAKYKISQWHSTLPVALQLHYNTAKVVNHKQNYDHIAEYLYNQLALHNSKQLQPPPGDFSIAHASPPVGQPKYLIICLWSWYPPQCNTSRKIMKALDECYDSPQTKKDGQNPDFHLNHFGIWAGYSKSIFASAYTMFHQTLAKQTPTNMKKADELLKEAVCGNIRHKVKPLDPETFVRMLGINHKLSQASANNSGPPKHKDLTEHGRLLSIGFNSMVAVPEGPTANWHYDKEDSKEYYTLHMVLSDRTW</sequence>
<accession>A0A1Y2AGF5</accession>
<comment type="caution">
    <text evidence="2">The sequence shown here is derived from an EMBL/GenBank/DDBJ whole genome shotgun (WGS) entry which is preliminary data.</text>
</comment>
<feature type="compositionally biased region" description="Basic residues" evidence="1">
    <location>
        <begin position="1"/>
        <end position="18"/>
    </location>
</feature>
<evidence type="ECO:0000313" key="3">
    <source>
        <dbReference type="Proteomes" id="UP000193986"/>
    </source>
</evidence>
<feature type="region of interest" description="Disordered" evidence="1">
    <location>
        <begin position="1"/>
        <end position="25"/>
    </location>
</feature>
<proteinExistence type="predicted"/>
<evidence type="ECO:0000313" key="2">
    <source>
        <dbReference type="EMBL" id="ORY21688.1"/>
    </source>
</evidence>
<gene>
    <name evidence="2" type="ORF">BCR39DRAFT_508314</name>
</gene>
<keyword evidence="3" id="KW-1185">Reference proteome</keyword>
<reference evidence="2 3" key="1">
    <citation type="submission" date="2016-07" db="EMBL/GenBank/DDBJ databases">
        <title>Pervasive Adenine N6-methylation of Active Genes in Fungi.</title>
        <authorList>
            <consortium name="DOE Joint Genome Institute"/>
            <person name="Mondo S.J."/>
            <person name="Dannebaum R.O."/>
            <person name="Kuo R.C."/>
            <person name="Labutti K."/>
            <person name="Haridas S."/>
            <person name="Kuo A."/>
            <person name="Salamov A."/>
            <person name="Ahrendt S.R."/>
            <person name="Lipzen A."/>
            <person name="Sullivan W."/>
            <person name="Andreopoulos W.B."/>
            <person name="Clum A."/>
            <person name="Lindquist E."/>
            <person name="Daum C."/>
            <person name="Ramamoorthy G.K."/>
            <person name="Gryganskyi A."/>
            <person name="Culley D."/>
            <person name="Magnuson J.K."/>
            <person name="James T.Y."/>
            <person name="O'Malley M.A."/>
            <person name="Stajich J.E."/>
            <person name="Spatafora J.W."/>
            <person name="Visel A."/>
            <person name="Grigoriev I.V."/>
        </authorList>
    </citation>
    <scope>NUCLEOTIDE SEQUENCE [LARGE SCALE GENOMIC DNA]</scope>
    <source>
        <strain evidence="2 3">68-887.2</strain>
    </source>
</reference>
<name>A0A1Y2AGF5_9TREE</name>
<protein>
    <submittedName>
        <fullName evidence="2">Uncharacterized protein</fullName>
    </submittedName>
</protein>
<dbReference type="Proteomes" id="UP000193986">
    <property type="component" value="Unassembled WGS sequence"/>
</dbReference>
<dbReference type="STRING" id="71784.A0A1Y2AGF5"/>
<evidence type="ECO:0000256" key="1">
    <source>
        <dbReference type="SAM" id="MobiDB-lite"/>
    </source>
</evidence>
<dbReference type="EMBL" id="MCFC01000106">
    <property type="protein sequence ID" value="ORY21688.1"/>
    <property type="molecule type" value="Genomic_DNA"/>
</dbReference>
<dbReference type="InParanoid" id="A0A1Y2AGF5"/>
<organism evidence="2 3">
    <name type="scientific">Naematelia encephala</name>
    <dbReference type="NCBI Taxonomy" id="71784"/>
    <lineage>
        <taxon>Eukaryota</taxon>
        <taxon>Fungi</taxon>
        <taxon>Dikarya</taxon>
        <taxon>Basidiomycota</taxon>
        <taxon>Agaricomycotina</taxon>
        <taxon>Tremellomycetes</taxon>
        <taxon>Tremellales</taxon>
        <taxon>Naemateliaceae</taxon>
        <taxon>Naematelia</taxon>
    </lineage>
</organism>